<keyword evidence="3" id="KW-0274">FAD</keyword>
<dbReference type="PRINTS" id="PR00411">
    <property type="entry name" value="PNDRDTASEI"/>
</dbReference>
<keyword evidence="7" id="KW-1185">Reference proteome</keyword>
<dbReference type="STRING" id="1392540.P256_02558"/>
<dbReference type="SUPFAM" id="SSF51905">
    <property type="entry name" value="FAD/NAD(P)-binding domain"/>
    <property type="match status" value="2"/>
</dbReference>
<name>V2TL38_9GAMM</name>
<dbReference type="InterPro" id="IPR004099">
    <property type="entry name" value="Pyr_nucl-diS_OxRdtase_dimer"/>
</dbReference>
<dbReference type="Gene3D" id="3.50.50.60">
    <property type="entry name" value="FAD/NAD(P)-binding domain"/>
    <property type="match status" value="2"/>
</dbReference>
<dbReference type="SUPFAM" id="SSF55424">
    <property type="entry name" value="FAD/NAD-linked reductases, dimerisation (C-terminal) domain"/>
    <property type="match status" value="1"/>
</dbReference>
<evidence type="ECO:0000313" key="6">
    <source>
        <dbReference type="EMBL" id="ESK36505.1"/>
    </source>
</evidence>
<accession>V2TL38</accession>
<dbReference type="Proteomes" id="UP000023785">
    <property type="component" value="Unassembled WGS sequence"/>
</dbReference>
<feature type="domain" description="Pyridine nucleotide-disulphide oxidoreductase dimerisation" evidence="4">
    <location>
        <begin position="344"/>
        <end position="450"/>
    </location>
</feature>
<dbReference type="InterPro" id="IPR036188">
    <property type="entry name" value="FAD/NAD-bd_sf"/>
</dbReference>
<dbReference type="AlphaFoldDB" id="V2TL38"/>
<evidence type="ECO:0000256" key="1">
    <source>
        <dbReference type="ARBA" id="ARBA00001974"/>
    </source>
</evidence>
<dbReference type="PRINTS" id="PR00368">
    <property type="entry name" value="FADPNR"/>
</dbReference>
<dbReference type="Gene3D" id="3.30.390.30">
    <property type="match status" value="1"/>
</dbReference>
<dbReference type="InterPro" id="IPR023753">
    <property type="entry name" value="FAD/NAD-binding_dom"/>
</dbReference>
<evidence type="ECO:0000259" key="4">
    <source>
        <dbReference type="Pfam" id="PF02852"/>
    </source>
</evidence>
<gene>
    <name evidence="6" type="ORF">P256_02558</name>
</gene>
<comment type="cofactor">
    <cofactor evidence="1">
        <name>FAD</name>
        <dbReference type="ChEBI" id="CHEBI:57692"/>
    </cofactor>
</comment>
<dbReference type="HOGENOM" id="CLU_016755_0_3_6"/>
<dbReference type="PANTHER" id="PTHR43014:SF4">
    <property type="entry name" value="PYRIDINE NUCLEOTIDE-DISULFIDE OXIDOREDUCTASE RCLA-RELATED"/>
    <property type="match status" value="1"/>
</dbReference>
<dbReference type="GO" id="GO:0003955">
    <property type="term" value="F:NAD(P)H dehydrogenase (quinone) activity"/>
    <property type="evidence" value="ECO:0007669"/>
    <property type="project" value="TreeGrafter"/>
</dbReference>
<protein>
    <recommendedName>
        <fullName evidence="8">Dihydrolipoyl dehydrogenase</fullName>
    </recommendedName>
</protein>
<reference evidence="6 7" key="1">
    <citation type="submission" date="2013-10" db="EMBL/GenBank/DDBJ databases">
        <title>The Genome Sequence of Acinetobacter nectaris CIP 110549.</title>
        <authorList>
            <consortium name="The Broad Institute Genomics Platform"/>
            <consortium name="The Broad Institute Genome Sequencing Center for Infectious Disease"/>
            <person name="Cerqueira G."/>
            <person name="Feldgarden M."/>
            <person name="Courvalin P."/>
            <person name="Grillot-Courvalin C."/>
            <person name="Clermont D."/>
            <person name="Rocha E."/>
            <person name="Yoon E.-J."/>
            <person name="Nemec A."/>
            <person name="Young S.K."/>
            <person name="Zeng Q."/>
            <person name="Gargeya S."/>
            <person name="Fitzgerald M."/>
            <person name="Abouelleil A."/>
            <person name="Alvarado L."/>
            <person name="Berlin A.M."/>
            <person name="Chapman S.B."/>
            <person name="Gainer-Dewar J."/>
            <person name="Goldberg J."/>
            <person name="Gnerre S."/>
            <person name="Griggs A."/>
            <person name="Gujja S."/>
            <person name="Hansen M."/>
            <person name="Howarth C."/>
            <person name="Imamovic A."/>
            <person name="Ireland A."/>
            <person name="Larimer J."/>
            <person name="McCowan C."/>
            <person name="Murphy C."/>
            <person name="Pearson M."/>
            <person name="Poon T.W."/>
            <person name="Priest M."/>
            <person name="Roberts A."/>
            <person name="Saif S."/>
            <person name="Shea T."/>
            <person name="Sykes S."/>
            <person name="Wortman J."/>
            <person name="Nusbaum C."/>
            <person name="Birren B."/>
        </authorList>
    </citation>
    <scope>NUCLEOTIDE SEQUENCE [LARGE SCALE GENOMIC DNA]</scope>
    <source>
        <strain evidence="6 7">CIP 110549</strain>
    </source>
</reference>
<evidence type="ECO:0008006" key="8">
    <source>
        <dbReference type="Google" id="ProtNLM"/>
    </source>
</evidence>
<dbReference type="NCBIfam" id="NF004939">
    <property type="entry name" value="PRK06292.1-1"/>
    <property type="match status" value="1"/>
</dbReference>
<organism evidence="6 7">
    <name type="scientific">Acinetobacter nectaris CIP 110549</name>
    <dbReference type="NCBI Taxonomy" id="1392540"/>
    <lineage>
        <taxon>Bacteria</taxon>
        <taxon>Pseudomonadati</taxon>
        <taxon>Pseudomonadota</taxon>
        <taxon>Gammaproteobacteria</taxon>
        <taxon>Moraxellales</taxon>
        <taxon>Moraxellaceae</taxon>
        <taxon>Acinetobacter</taxon>
    </lineage>
</organism>
<evidence type="ECO:0000313" key="7">
    <source>
        <dbReference type="Proteomes" id="UP000023785"/>
    </source>
</evidence>
<evidence type="ECO:0000256" key="3">
    <source>
        <dbReference type="ARBA" id="ARBA00022827"/>
    </source>
</evidence>
<dbReference type="EMBL" id="AYER01000015">
    <property type="protein sequence ID" value="ESK36505.1"/>
    <property type="molecule type" value="Genomic_DNA"/>
</dbReference>
<dbReference type="InterPro" id="IPR016156">
    <property type="entry name" value="FAD/NAD-linked_Rdtase_dimer_sf"/>
</dbReference>
<dbReference type="eggNOG" id="COG1249">
    <property type="taxonomic scope" value="Bacteria"/>
</dbReference>
<dbReference type="GO" id="GO:0050660">
    <property type="term" value="F:flavin adenine dinucleotide binding"/>
    <property type="evidence" value="ECO:0007669"/>
    <property type="project" value="TreeGrafter"/>
</dbReference>
<evidence type="ECO:0000256" key="2">
    <source>
        <dbReference type="ARBA" id="ARBA00022630"/>
    </source>
</evidence>
<dbReference type="PATRIC" id="fig|1392540.3.peg.2460"/>
<sequence length="461" mass="51355">MMVYDIIIIGAGTAGISAYKEAIKHTNNILIINQGPWDTTCARVGCMPSKLLISSANQLHDAKTLDKVGIQSSIYIDTSKVMQRVRKYRDQFTASVMKDVNSWEKSHKINGKACFIDATTIEVNGKQYTSKSFIIAVGSTPRENKVWEDDLGDLLLTSDTIFELSSLPKSIAIIGSGAIATELAQALYNLDVKVHIFTRSKHIAIATSPKIQMLIQDELSQKLNVFFETTPTLKKINNQISINYLDNSNKEQKLCVDYVLNATGRTSLLKTLQLNNIDPNFHKIENLPIAKDTKQLANLPFFVIGDAYTNTPVQHEASHEGKVAVKNCLSYPDITAKKNYPPLSIVFSSPEIAIVGQSYQQLKEAKQEFTVGFASYANQGRATVLGKNIGGIEIYIDNETHKFLGSEIYVTQGEHLAHLLAWSLAENITLEQLLSRPFYHPTLEEGLRTALRDAMYQLHEE</sequence>
<evidence type="ECO:0000259" key="5">
    <source>
        <dbReference type="Pfam" id="PF07992"/>
    </source>
</evidence>
<proteinExistence type="predicted"/>
<dbReference type="PANTHER" id="PTHR43014">
    <property type="entry name" value="MERCURIC REDUCTASE"/>
    <property type="match status" value="1"/>
</dbReference>
<dbReference type="Pfam" id="PF02852">
    <property type="entry name" value="Pyr_redox_dim"/>
    <property type="match status" value="1"/>
</dbReference>
<comment type="caution">
    <text evidence="6">The sequence shown here is derived from an EMBL/GenBank/DDBJ whole genome shotgun (WGS) entry which is preliminary data.</text>
</comment>
<keyword evidence="2" id="KW-0285">Flavoprotein</keyword>
<dbReference type="Pfam" id="PF07992">
    <property type="entry name" value="Pyr_redox_2"/>
    <property type="match status" value="1"/>
</dbReference>
<feature type="domain" description="FAD/NAD(P)-binding" evidence="5">
    <location>
        <begin position="4"/>
        <end position="272"/>
    </location>
</feature>